<evidence type="ECO:0000313" key="1">
    <source>
        <dbReference type="EMBL" id="CAI6355376.1"/>
    </source>
</evidence>
<sequence>MVDRFPRDPSLRGGEKLEGAVNGRNIRVFSQPRDSAAAAQSGTIDVLIRGLLREVELDFDFGPQDVIDGLPIRFRERSHALEVDRRGEEKSF</sequence>
<proteinExistence type="predicted"/>
<dbReference type="AlphaFoldDB" id="A0AAV0WIL3"/>
<keyword evidence="2" id="KW-1185">Reference proteome</keyword>
<dbReference type="EMBL" id="CARXXK010000002">
    <property type="protein sequence ID" value="CAI6355376.1"/>
    <property type="molecule type" value="Genomic_DNA"/>
</dbReference>
<protein>
    <submittedName>
        <fullName evidence="1">Uncharacterized protein</fullName>
    </submittedName>
</protein>
<dbReference type="Proteomes" id="UP001160148">
    <property type="component" value="Unassembled WGS sequence"/>
</dbReference>
<comment type="caution">
    <text evidence="1">The sequence shown here is derived from an EMBL/GenBank/DDBJ whole genome shotgun (WGS) entry which is preliminary data.</text>
</comment>
<reference evidence="1 2" key="1">
    <citation type="submission" date="2023-01" db="EMBL/GenBank/DDBJ databases">
        <authorList>
            <person name="Whitehead M."/>
        </authorList>
    </citation>
    <scope>NUCLEOTIDE SEQUENCE [LARGE SCALE GENOMIC DNA]</scope>
</reference>
<evidence type="ECO:0000313" key="2">
    <source>
        <dbReference type="Proteomes" id="UP001160148"/>
    </source>
</evidence>
<organism evidence="1 2">
    <name type="scientific">Macrosiphum euphorbiae</name>
    <name type="common">potato aphid</name>
    <dbReference type="NCBI Taxonomy" id="13131"/>
    <lineage>
        <taxon>Eukaryota</taxon>
        <taxon>Metazoa</taxon>
        <taxon>Ecdysozoa</taxon>
        <taxon>Arthropoda</taxon>
        <taxon>Hexapoda</taxon>
        <taxon>Insecta</taxon>
        <taxon>Pterygota</taxon>
        <taxon>Neoptera</taxon>
        <taxon>Paraneoptera</taxon>
        <taxon>Hemiptera</taxon>
        <taxon>Sternorrhyncha</taxon>
        <taxon>Aphidomorpha</taxon>
        <taxon>Aphidoidea</taxon>
        <taxon>Aphididae</taxon>
        <taxon>Macrosiphini</taxon>
        <taxon>Macrosiphum</taxon>
    </lineage>
</organism>
<accession>A0AAV0WIL3</accession>
<gene>
    <name evidence="1" type="ORF">MEUPH1_LOCUS11240</name>
</gene>
<name>A0AAV0WIL3_9HEMI</name>